<protein>
    <submittedName>
        <fullName evidence="3">Uncharacterized protein</fullName>
    </submittedName>
</protein>
<evidence type="ECO:0000313" key="3">
    <source>
        <dbReference type="EMBL" id="RIB05227.1"/>
    </source>
</evidence>
<dbReference type="AlphaFoldDB" id="A0A397U828"/>
<organism evidence="3 4">
    <name type="scientific">Gigaspora rosea</name>
    <dbReference type="NCBI Taxonomy" id="44941"/>
    <lineage>
        <taxon>Eukaryota</taxon>
        <taxon>Fungi</taxon>
        <taxon>Fungi incertae sedis</taxon>
        <taxon>Mucoromycota</taxon>
        <taxon>Glomeromycotina</taxon>
        <taxon>Glomeromycetes</taxon>
        <taxon>Diversisporales</taxon>
        <taxon>Gigasporaceae</taxon>
        <taxon>Gigaspora</taxon>
    </lineage>
</organism>
<keyword evidence="1" id="KW-1133">Transmembrane helix</keyword>
<evidence type="ECO:0000256" key="1">
    <source>
        <dbReference type="SAM" id="Phobius"/>
    </source>
</evidence>
<dbReference type="EMBL" id="QKWP01002503">
    <property type="protein sequence ID" value="RIB03103.1"/>
    <property type="molecule type" value="Genomic_DNA"/>
</dbReference>
<keyword evidence="1" id="KW-0472">Membrane</keyword>
<reference evidence="3 4" key="1">
    <citation type="submission" date="2018-06" db="EMBL/GenBank/DDBJ databases">
        <title>Comparative genomics reveals the genomic features of Rhizophagus irregularis, R. cerebriforme, R. diaphanum and Gigaspora rosea, and their symbiotic lifestyle signature.</title>
        <authorList>
            <person name="Morin E."/>
            <person name="San Clemente H."/>
            <person name="Chen E.C.H."/>
            <person name="De La Providencia I."/>
            <person name="Hainaut M."/>
            <person name="Kuo A."/>
            <person name="Kohler A."/>
            <person name="Murat C."/>
            <person name="Tang N."/>
            <person name="Roy S."/>
            <person name="Loubradou J."/>
            <person name="Henrissat B."/>
            <person name="Grigoriev I.V."/>
            <person name="Corradi N."/>
            <person name="Roux C."/>
            <person name="Martin F.M."/>
        </authorList>
    </citation>
    <scope>NUCLEOTIDE SEQUENCE [LARGE SCALE GENOMIC DNA]</scope>
    <source>
        <strain evidence="3 4">DAOM 194757</strain>
    </source>
</reference>
<dbReference type="Proteomes" id="UP000266673">
    <property type="component" value="Unassembled WGS sequence"/>
</dbReference>
<gene>
    <name evidence="3" type="ORF">C2G38_2118911</name>
    <name evidence="2" type="ORF">C2G38_2123833</name>
</gene>
<dbReference type="EMBL" id="QKWP01002023">
    <property type="protein sequence ID" value="RIB05227.1"/>
    <property type="molecule type" value="Genomic_DNA"/>
</dbReference>
<accession>A0A397U828</accession>
<proteinExistence type="predicted"/>
<evidence type="ECO:0000313" key="4">
    <source>
        <dbReference type="Proteomes" id="UP000266673"/>
    </source>
</evidence>
<comment type="caution">
    <text evidence="3">The sequence shown here is derived from an EMBL/GenBank/DDBJ whole genome shotgun (WGS) entry which is preliminary data.</text>
</comment>
<keyword evidence="1" id="KW-0812">Transmembrane</keyword>
<evidence type="ECO:0000313" key="2">
    <source>
        <dbReference type="EMBL" id="RIB03103.1"/>
    </source>
</evidence>
<name>A0A397U828_9GLOM</name>
<sequence>MLLIHYHLSLFVFILFTFLSIKLGESFFFMSSYDFKHCYTTVIFCSRYFFLCLFLHLYHFLYLVYRKLHCYTCLICSCFIA</sequence>
<feature type="transmembrane region" description="Helical" evidence="1">
    <location>
        <begin position="48"/>
        <end position="65"/>
    </location>
</feature>
<keyword evidence="4" id="KW-1185">Reference proteome</keyword>